<dbReference type="GO" id="GO:0008080">
    <property type="term" value="F:N-acetyltransferase activity"/>
    <property type="evidence" value="ECO:0007669"/>
    <property type="project" value="InterPro"/>
</dbReference>
<dbReference type="InterPro" id="IPR050769">
    <property type="entry name" value="NAT_camello-type"/>
</dbReference>
<feature type="domain" description="N-acetyltransferase" evidence="2">
    <location>
        <begin position="12"/>
        <end position="185"/>
    </location>
</feature>
<dbReference type="EMBL" id="CAJOBC010083346">
    <property type="protein sequence ID" value="CAF4300232.1"/>
    <property type="molecule type" value="Genomic_DNA"/>
</dbReference>
<accession>A0A815LPT8</accession>
<evidence type="ECO:0000313" key="5">
    <source>
        <dbReference type="EMBL" id="CAF3546006.1"/>
    </source>
</evidence>
<dbReference type="CDD" id="cd04301">
    <property type="entry name" value="NAT_SF"/>
    <property type="match status" value="1"/>
</dbReference>
<evidence type="ECO:0000313" key="4">
    <source>
        <dbReference type="EMBL" id="CAF1412277.1"/>
    </source>
</evidence>
<comment type="caution">
    <text evidence="4">The sequence shown here is derived from an EMBL/GenBank/DDBJ whole genome shotgun (WGS) entry which is preliminary data.</text>
</comment>
<gene>
    <name evidence="4" type="ORF">GPM918_LOCUS33524</name>
    <name evidence="3" type="ORF">OVA965_LOCUS2807</name>
    <name evidence="6" type="ORF">SRO942_LOCUS34212</name>
    <name evidence="5" type="ORF">TMI583_LOCUS2806</name>
</gene>
<keyword evidence="7" id="KW-1185">Reference proteome</keyword>
<name>A0A815LPT8_9BILA</name>
<reference evidence="4" key="1">
    <citation type="submission" date="2021-02" db="EMBL/GenBank/DDBJ databases">
        <authorList>
            <person name="Nowell W R."/>
        </authorList>
    </citation>
    <scope>NUCLEOTIDE SEQUENCE</scope>
</reference>
<organism evidence="4 7">
    <name type="scientific">Didymodactylos carnosus</name>
    <dbReference type="NCBI Taxonomy" id="1234261"/>
    <lineage>
        <taxon>Eukaryota</taxon>
        <taxon>Metazoa</taxon>
        <taxon>Spiralia</taxon>
        <taxon>Gnathifera</taxon>
        <taxon>Rotifera</taxon>
        <taxon>Eurotatoria</taxon>
        <taxon>Bdelloidea</taxon>
        <taxon>Philodinida</taxon>
        <taxon>Philodinidae</taxon>
        <taxon>Didymodactylos</taxon>
    </lineage>
</organism>
<dbReference type="AlphaFoldDB" id="A0A815LPT8"/>
<dbReference type="EMBL" id="CAJOBA010000630">
    <property type="protein sequence ID" value="CAF3546006.1"/>
    <property type="molecule type" value="Genomic_DNA"/>
</dbReference>
<dbReference type="InterPro" id="IPR016181">
    <property type="entry name" value="Acyl_CoA_acyltransferase"/>
</dbReference>
<dbReference type="Proteomes" id="UP000677228">
    <property type="component" value="Unassembled WGS sequence"/>
</dbReference>
<dbReference type="PANTHER" id="PTHR13947:SF37">
    <property type="entry name" value="LD18367P"/>
    <property type="match status" value="1"/>
</dbReference>
<dbReference type="Gene3D" id="3.40.630.30">
    <property type="match status" value="1"/>
</dbReference>
<dbReference type="Proteomes" id="UP000663829">
    <property type="component" value="Unassembled WGS sequence"/>
</dbReference>
<evidence type="ECO:0000259" key="2">
    <source>
        <dbReference type="PROSITE" id="PS51186"/>
    </source>
</evidence>
<dbReference type="EMBL" id="CAJNOK010000630">
    <property type="protein sequence ID" value="CAF0765823.1"/>
    <property type="molecule type" value="Genomic_DNA"/>
</dbReference>
<evidence type="ECO:0000313" key="6">
    <source>
        <dbReference type="EMBL" id="CAF4300232.1"/>
    </source>
</evidence>
<dbReference type="Proteomes" id="UP000681722">
    <property type="component" value="Unassembled WGS sequence"/>
</dbReference>
<dbReference type="OrthoDB" id="41532at2759"/>
<dbReference type="PROSITE" id="PS51186">
    <property type="entry name" value="GNAT"/>
    <property type="match status" value="1"/>
</dbReference>
<proteinExistence type="predicted"/>
<keyword evidence="1" id="KW-0808">Transferase</keyword>
<dbReference type="Proteomes" id="UP000682733">
    <property type="component" value="Unassembled WGS sequence"/>
</dbReference>
<evidence type="ECO:0000313" key="3">
    <source>
        <dbReference type="EMBL" id="CAF0765823.1"/>
    </source>
</evidence>
<dbReference type="SUPFAM" id="SSF55729">
    <property type="entry name" value="Acyl-CoA N-acyltransferases (Nat)"/>
    <property type="match status" value="1"/>
</dbReference>
<dbReference type="Pfam" id="PF00583">
    <property type="entry name" value="Acetyltransf_1"/>
    <property type="match status" value="1"/>
</dbReference>
<dbReference type="EMBL" id="CAJNOQ010017918">
    <property type="protein sequence ID" value="CAF1412277.1"/>
    <property type="molecule type" value="Genomic_DNA"/>
</dbReference>
<dbReference type="PANTHER" id="PTHR13947">
    <property type="entry name" value="GNAT FAMILY N-ACETYLTRANSFERASE"/>
    <property type="match status" value="1"/>
</dbReference>
<dbReference type="InterPro" id="IPR000182">
    <property type="entry name" value="GNAT_dom"/>
</dbReference>
<evidence type="ECO:0000256" key="1">
    <source>
        <dbReference type="ARBA" id="ARBA00022679"/>
    </source>
</evidence>
<evidence type="ECO:0000313" key="7">
    <source>
        <dbReference type="Proteomes" id="UP000663829"/>
    </source>
</evidence>
<protein>
    <recommendedName>
        <fullName evidence="2">N-acetyltransferase domain-containing protein</fullName>
    </recommendedName>
</protein>
<sequence>MDSVKENVIPTVIIRPVRSVPSELEQCKSLIRTLWLDQHFPQNFLDRVIKAGDSELCHVEEKYLKSPRNHWWVAQLNDNKIVGQVSLRPMSSGGGEDSSRFYKYIDPQDYCELRHLAVLPEYQRQQIGYRLLKASIEFARQNKYKALYVNTMLSMKRACEFYERCGFERAPEIERHELANTKKIKLFNNIDQLTEDDWNEIKNLGETEVKHYYDQSYFMKL</sequence>